<organism evidence="4 6">
    <name type="scientific">Nephila pilipes</name>
    <name type="common">Giant wood spider</name>
    <name type="synonym">Nephila maculata</name>
    <dbReference type="NCBI Taxonomy" id="299642"/>
    <lineage>
        <taxon>Eukaryota</taxon>
        <taxon>Metazoa</taxon>
        <taxon>Ecdysozoa</taxon>
        <taxon>Arthropoda</taxon>
        <taxon>Chelicerata</taxon>
        <taxon>Arachnida</taxon>
        <taxon>Araneae</taxon>
        <taxon>Araneomorphae</taxon>
        <taxon>Entelegynae</taxon>
        <taxon>Araneoidea</taxon>
        <taxon>Nephilidae</taxon>
        <taxon>Nephila</taxon>
    </lineage>
</organism>
<dbReference type="Gene3D" id="1.10.10.60">
    <property type="entry name" value="Homeodomain-like"/>
    <property type="match status" value="1"/>
</dbReference>
<evidence type="ECO:0000313" key="4">
    <source>
        <dbReference type="EMBL" id="GFT74793.1"/>
    </source>
</evidence>
<keyword evidence="2" id="KW-0238">DNA-binding</keyword>
<feature type="domain" description="HTH CENPB-type" evidence="3">
    <location>
        <begin position="1"/>
        <end position="70"/>
    </location>
</feature>
<evidence type="ECO:0000313" key="6">
    <source>
        <dbReference type="Proteomes" id="UP000887013"/>
    </source>
</evidence>
<dbReference type="EMBL" id="BMAW01131428">
    <property type="protein sequence ID" value="GFU39483.1"/>
    <property type="molecule type" value="Genomic_DNA"/>
</dbReference>
<dbReference type="Pfam" id="PF03221">
    <property type="entry name" value="HTH_Tnp_Tc5"/>
    <property type="match status" value="1"/>
</dbReference>
<protein>
    <submittedName>
        <fullName evidence="4">Tigger transposable element-derived protein 1</fullName>
    </submittedName>
</protein>
<dbReference type="Proteomes" id="UP000887013">
    <property type="component" value="Unassembled WGS sequence"/>
</dbReference>
<dbReference type="InterPro" id="IPR050863">
    <property type="entry name" value="CenT-Element_Derived"/>
</dbReference>
<dbReference type="InterPro" id="IPR006600">
    <property type="entry name" value="HTH_CenpB_DNA-bd_dom"/>
</dbReference>
<sequence length="163" mass="18956">MERALMIWLEDCIAKKIPNSGNLIKQKALKIYEHLRNIVPSYAGLENHSFVASKGWFKKLKKKRYILHNIKFQGEQASTNAEAAENYKLKLARIINEGGYSPDQNFNADETALYWKKLPFRTFIWRNQRRAQGFKPSKERITLHVCSNLSGSLMIEPMIINRS</sequence>
<comment type="caution">
    <text evidence="4">The sequence shown here is derived from an EMBL/GenBank/DDBJ whole genome shotgun (WGS) entry which is preliminary data.</text>
</comment>
<proteinExistence type="predicted"/>
<accession>A0A8X6PJP6</accession>
<reference evidence="4" key="1">
    <citation type="submission" date="2020-08" db="EMBL/GenBank/DDBJ databases">
        <title>Multicomponent nature underlies the extraordinary mechanical properties of spider dragline silk.</title>
        <authorList>
            <person name="Kono N."/>
            <person name="Nakamura H."/>
            <person name="Mori M."/>
            <person name="Yoshida Y."/>
            <person name="Ohtoshi R."/>
            <person name="Malay A.D."/>
            <person name="Moran D.A.P."/>
            <person name="Tomita M."/>
            <person name="Numata K."/>
            <person name="Arakawa K."/>
        </authorList>
    </citation>
    <scope>NUCLEOTIDE SEQUENCE</scope>
</reference>
<gene>
    <name evidence="4" type="primary">TIGD1</name>
    <name evidence="5" type="ORF">NPIL_487381</name>
    <name evidence="4" type="ORF">NPIL_550221</name>
</gene>
<dbReference type="PROSITE" id="PS51253">
    <property type="entry name" value="HTH_CENPB"/>
    <property type="match status" value="1"/>
</dbReference>
<keyword evidence="6" id="KW-1185">Reference proteome</keyword>
<evidence type="ECO:0000256" key="1">
    <source>
        <dbReference type="ARBA" id="ARBA00004123"/>
    </source>
</evidence>
<dbReference type="SUPFAM" id="SSF46689">
    <property type="entry name" value="Homeodomain-like"/>
    <property type="match status" value="1"/>
</dbReference>
<dbReference type="PANTHER" id="PTHR19303:SF26">
    <property type="entry name" value="TIGGER TRANSPOSABLE ELEMENT-DERIVED PROTEIN 1"/>
    <property type="match status" value="1"/>
</dbReference>
<dbReference type="InterPro" id="IPR009057">
    <property type="entry name" value="Homeodomain-like_sf"/>
</dbReference>
<dbReference type="EMBL" id="BMAW01021803">
    <property type="protein sequence ID" value="GFT74793.1"/>
    <property type="molecule type" value="Genomic_DNA"/>
</dbReference>
<name>A0A8X6PJP6_NEPPI</name>
<comment type="subcellular location">
    <subcellularLocation>
        <location evidence="1">Nucleus</location>
    </subcellularLocation>
</comment>
<evidence type="ECO:0000313" key="5">
    <source>
        <dbReference type="EMBL" id="GFU39483.1"/>
    </source>
</evidence>
<dbReference type="PANTHER" id="PTHR19303">
    <property type="entry name" value="TRANSPOSON"/>
    <property type="match status" value="1"/>
</dbReference>
<dbReference type="GO" id="GO:0005634">
    <property type="term" value="C:nucleus"/>
    <property type="evidence" value="ECO:0007669"/>
    <property type="project" value="UniProtKB-SubCell"/>
</dbReference>
<evidence type="ECO:0000256" key="2">
    <source>
        <dbReference type="ARBA" id="ARBA00023125"/>
    </source>
</evidence>
<dbReference type="AlphaFoldDB" id="A0A8X6PJP6"/>
<dbReference type="GO" id="GO:0003677">
    <property type="term" value="F:DNA binding"/>
    <property type="evidence" value="ECO:0007669"/>
    <property type="project" value="UniProtKB-KW"/>
</dbReference>
<dbReference type="OrthoDB" id="6429811at2759"/>
<evidence type="ECO:0000259" key="3">
    <source>
        <dbReference type="PROSITE" id="PS51253"/>
    </source>
</evidence>